<dbReference type="EMBL" id="JABDJR010000609">
    <property type="protein sequence ID" value="NNF08080.1"/>
    <property type="molecule type" value="Genomic_DNA"/>
</dbReference>
<protein>
    <submittedName>
        <fullName evidence="2">Uncharacterized protein</fullName>
    </submittedName>
</protein>
<gene>
    <name evidence="2" type="ORF">HKN21_15055</name>
</gene>
<comment type="caution">
    <text evidence="2">The sequence shown here is derived from an EMBL/GenBank/DDBJ whole genome shotgun (WGS) entry which is preliminary data.</text>
</comment>
<sequence>MQRLLKASVLIAAIALVTASLVTADTTKQNLIDEWNAKGNPTVKFAAQADVNETEPLNDTCPGESFTPGDVYHGELTTDDCDWVEFSCNAGDRVVIETGPEAGLPTVDTFLELYSDNCNFFEASDDDAGAGLYSRIEGTIVVDATFQVKVRGFSGASTGFYQLSITCTPPPPPNG</sequence>
<evidence type="ECO:0000313" key="2">
    <source>
        <dbReference type="EMBL" id="NNF08080.1"/>
    </source>
</evidence>
<feature type="non-terminal residue" evidence="2">
    <location>
        <position position="175"/>
    </location>
</feature>
<dbReference type="AlphaFoldDB" id="A0A7Y2EBM2"/>
<dbReference type="Proteomes" id="UP000547674">
    <property type="component" value="Unassembled WGS sequence"/>
</dbReference>
<evidence type="ECO:0000313" key="3">
    <source>
        <dbReference type="Proteomes" id="UP000547674"/>
    </source>
</evidence>
<accession>A0A7Y2EBM2</accession>
<reference evidence="2 3" key="1">
    <citation type="submission" date="2020-03" db="EMBL/GenBank/DDBJ databases">
        <title>Metabolic flexibility allows generalist bacteria to become dominant in a frequently disturbed ecosystem.</title>
        <authorList>
            <person name="Chen Y.-J."/>
            <person name="Leung P.M."/>
            <person name="Bay S.K."/>
            <person name="Hugenholtz P."/>
            <person name="Kessler A.J."/>
            <person name="Shelley G."/>
            <person name="Waite D.W."/>
            <person name="Cook P.L."/>
            <person name="Greening C."/>
        </authorList>
    </citation>
    <scope>NUCLEOTIDE SEQUENCE [LARGE SCALE GENOMIC DNA]</scope>
    <source>
        <strain evidence="2">SS_bin_28</strain>
    </source>
</reference>
<feature type="chain" id="PRO_5030545881" evidence="1">
    <location>
        <begin position="25"/>
        <end position="175"/>
    </location>
</feature>
<feature type="signal peptide" evidence="1">
    <location>
        <begin position="1"/>
        <end position="24"/>
    </location>
</feature>
<evidence type="ECO:0000256" key="1">
    <source>
        <dbReference type="SAM" id="SignalP"/>
    </source>
</evidence>
<keyword evidence="1" id="KW-0732">Signal</keyword>
<name>A0A7Y2EBM2_UNCEI</name>
<dbReference type="Gene3D" id="2.60.120.380">
    <property type="match status" value="1"/>
</dbReference>
<organism evidence="2 3">
    <name type="scientific">Eiseniibacteriota bacterium</name>
    <dbReference type="NCBI Taxonomy" id="2212470"/>
    <lineage>
        <taxon>Bacteria</taxon>
        <taxon>Candidatus Eiseniibacteriota</taxon>
    </lineage>
</organism>
<proteinExistence type="predicted"/>